<dbReference type="InterPro" id="IPR002509">
    <property type="entry name" value="NODB_dom"/>
</dbReference>
<evidence type="ECO:0000259" key="1">
    <source>
        <dbReference type="PROSITE" id="PS51677"/>
    </source>
</evidence>
<dbReference type="Proteomes" id="UP000287296">
    <property type="component" value="Unassembled WGS sequence"/>
</dbReference>
<dbReference type="GO" id="GO:0005975">
    <property type="term" value="P:carbohydrate metabolic process"/>
    <property type="evidence" value="ECO:0007669"/>
    <property type="project" value="InterPro"/>
</dbReference>
<dbReference type="CDD" id="cd06223">
    <property type="entry name" value="PRTases_typeI"/>
    <property type="match status" value="1"/>
</dbReference>
<gene>
    <name evidence="2" type="ORF">D5F11_011360</name>
</gene>
<dbReference type="PROSITE" id="PS51677">
    <property type="entry name" value="NODB"/>
    <property type="match status" value="1"/>
</dbReference>
<dbReference type="SUPFAM" id="SSF53271">
    <property type="entry name" value="PRTase-like"/>
    <property type="match status" value="1"/>
</dbReference>
<reference evidence="2 3" key="1">
    <citation type="submission" date="2018-12" db="EMBL/GenBank/DDBJ databases">
        <authorList>
            <person name="Sun L."/>
            <person name="Chen Z."/>
        </authorList>
    </citation>
    <scope>NUCLEOTIDE SEQUENCE [LARGE SCALE GENOMIC DNA]</scope>
    <source>
        <strain evidence="2 3">LMG 29736</strain>
    </source>
</reference>
<feature type="domain" description="NodB homology" evidence="1">
    <location>
        <begin position="360"/>
        <end position="387"/>
    </location>
</feature>
<dbReference type="Gene3D" id="3.40.50.2020">
    <property type="match status" value="1"/>
</dbReference>
<evidence type="ECO:0000313" key="2">
    <source>
        <dbReference type="EMBL" id="RST59693.1"/>
    </source>
</evidence>
<dbReference type="OrthoDB" id="2024949at2"/>
<protein>
    <recommendedName>
        <fullName evidence="1">NodB homology domain-containing protein</fullName>
    </recommendedName>
</protein>
<dbReference type="GO" id="GO:0016810">
    <property type="term" value="F:hydrolase activity, acting on carbon-nitrogen (but not peptide) bonds"/>
    <property type="evidence" value="ECO:0007669"/>
    <property type="project" value="InterPro"/>
</dbReference>
<dbReference type="EMBL" id="QYTW02000009">
    <property type="protein sequence ID" value="RST59693.1"/>
    <property type="molecule type" value="Genomic_DNA"/>
</dbReference>
<name>A0A429X923_SIMTE</name>
<dbReference type="InterPro" id="IPR000836">
    <property type="entry name" value="PRTase_dom"/>
</dbReference>
<proteinExistence type="predicted"/>
<dbReference type="AlphaFoldDB" id="A0A429X923"/>
<sequence length="387" mass="44876">MLSNIKPEVNSMPFYIVLSRNVFFTEDDEIRPETLELIERVKGTDIFIAIMSRKLGTYKGLVDQLLGDGHQVMFTDRNNWYKDQGVNRKQILFVGAVKQDMWIAANNKALLINPLWLDNVEDEIEEYGFALESPSQLIECIEILTLEPVAFVNEKISPKSKLIAISNANKYYKLTPKNNEMIYKYTGILKYNKDLHLYALYFHYLTLIINNDDFDNIDYWMTFPSSSGKNENAIYSIAKNTRYLFKNRYKDEILIRHTPAQKSTSIDSAKRIEQGAGRHFNTLNLNPNYKGKLSGKRIVVLDDFVTNGSSFESARNLLEEQGVKEIIFLAIGTFKKLYQYEVYELQGNVFQEGYSYECRKAKFLNFNYDDSALAVTEKIYDILNSHK</sequence>
<accession>A0A429X923</accession>
<organism evidence="2 3">
    <name type="scientific">Siminovitchia terrae</name>
    <name type="common">Bacillus terrae</name>
    <dbReference type="NCBI Taxonomy" id="1914933"/>
    <lineage>
        <taxon>Bacteria</taxon>
        <taxon>Bacillati</taxon>
        <taxon>Bacillota</taxon>
        <taxon>Bacilli</taxon>
        <taxon>Bacillales</taxon>
        <taxon>Bacillaceae</taxon>
        <taxon>Siminovitchia</taxon>
    </lineage>
</organism>
<evidence type="ECO:0000313" key="3">
    <source>
        <dbReference type="Proteomes" id="UP000287296"/>
    </source>
</evidence>
<comment type="caution">
    <text evidence="2">The sequence shown here is derived from an EMBL/GenBank/DDBJ whole genome shotgun (WGS) entry which is preliminary data.</text>
</comment>
<dbReference type="InterPro" id="IPR029057">
    <property type="entry name" value="PRTase-like"/>
</dbReference>